<evidence type="ECO:0000313" key="9">
    <source>
        <dbReference type="Ensembl" id="ENSEBUP00000004392.1"/>
    </source>
</evidence>
<comment type="subcellular location">
    <subcellularLocation>
        <location evidence="1">Cytoplasm</location>
        <location evidence="1">P-body</location>
    </subcellularLocation>
</comment>
<evidence type="ECO:0000256" key="4">
    <source>
        <dbReference type="ARBA" id="ARBA00022490"/>
    </source>
</evidence>
<evidence type="ECO:0000256" key="2">
    <source>
        <dbReference type="ARBA" id="ARBA00006610"/>
    </source>
</evidence>
<sequence>MACAVSRAMAEAWLDFLVSVDCGSSLGVYMGRIFSVDQKMQTISLSQPYRNGVRCTVGELTLSANDIKDLKILEMPQGQMKSQARAREEVSSQMQSQSRVQSQMPSQRNGISQCCEEFNCITGRRGSGPGDSGGPVMQMLHMKGGEGDRQTTPQPISKRYGERSVQRGSCSPQQKEQGCHAQSATTDASTDKCLGALNKAIRRRHNSWSSTTRFPGAGTPSKAGNRRVCRGRDKTDDCFADDLDNLLATEFDFEGNLALFDKAAVFQEIASHEKCNGVARRVKYRHDENILEPQPAVFRQISVPEQSKMEYCTDTGLVVPAVTPELHQQLLAAAERGGLTLERRMEVVGICASQMALMLLGGSSRLDPKNSHQRPSVVVLCGVHEQGAQGIACARHLANHGVSVLVYLHNCTKSPPVIAAELRLLQGTTATCMSQHAGLPTGPVDLLVNCLDCTKTCTAQREQPWYRSVVAWAGGSRAPVLTIDPPASGPATPGGLQSKWSLALGLPLALGEGAGRVYLCDLGIPESIFQEVGILYHPPFG</sequence>
<evidence type="ECO:0000256" key="3">
    <source>
        <dbReference type="ARBA" id="ARBA00015797"/>
    </source>
</evidence>
<evidence type="ECO:0000256" key="1">
    <source>
        <dbReference type="ARBA" id="ARBA00004201"/>
    </source>
</evidence>
<dbReference type="GO" id="GO:0033962">
    <property type="term" value="P:P-body assembly"/>
    <property type="evidence" value="ECO:0007669"/>
    <property type="project" value="TreeGrafter"/>
</dbReference>
<keyword evidence="4" id="KW-0963">Cytoplasm</keyword>
<dbReference type="PROSITE" id="PS51385">
    <property type="entry name" value="YJEF_N"/>
    <property type="match status" value="1"/>
</dbReference>
<dbReference type="Pfam" id="PF16598">
    <property type="entry name" value="Edc3_linker"/>
    <property type="match status" value="1"/>
</dbReference>
<feature type="region of interest" description="Disordered" evidence="6">
    <location>
        <begin position="125"/>
        <end position="184"/>
    </location>
</feature>
<dbReference type="GO" id="GO:0000932">
    <property type="term" value="C:P-body"/>
    <property type="evidence" value="ECO:0007669"/>
    <property type="project" value="UniProtKB-SubCell"/>
</dbReference>
<dbReference type="AlphaFoldDB" id="A0A8C4N9M8"/>
<dbReference type="InterPro" id="IPR034107">
    <property type="entry name" value="Lsm16_N"/>
</dbReference>
<dbReference type="SMART" id="SM01271">
    <property type="entry name" value="LSM14"/>
    <property type="match status" value="1"/>
</dbReference>
<dbReference type="FunFam" id="2.30.30.100:FF:000026">
    <property type="entry name" value="Enhancer of mRNA-decapping protein 3"/>
    <property type="match status" value="1"/>
</dbReference>
<dbReference type="InterPro" id="IPR004443">
    <property type="entry name" value="YjeF_N_dom"/>
</dbReference>
<dbReference type="Gene3D" id="3.40.50.10260">
    <property type="entry name" value="YjeF N-terminal domain"/>
    <property type="match status" value="1"/>
</dbReference>
<dbReference type="SUPFAM" id="SSF64153">
    <property type="entry name" value="YjeF N-terminal domain-like"/>
    <property type="match status" value="1"/>
</dbReference>
<dbReference type="Ensembl" id="ENSEBUT00000004827.1">
    <property type="protein sequence ID" value="ENSEBUP00000004392.1"/>
    <property type="gene ID" value="ENSEBUG00000003115.1"/>
</dbReference>
<dbReference type="Proteomes" id="UP000694388">
    <property type="component" value="Unplaced"/>
</dbReference>
<dbReference type="InterPro" id="IPR025609">
    <property type="entry name" value="Lsm14-like_N"/>
</dbReference>
<proteinExistence type="inferred from homology"/>
<feature type="domain" description="DFDF" evidence="8">
    <location>
        <begin position="239"/>
        <end position="275"/>
    </location>
</feature>
<evidence type="ECO:0000313" key="10">
    <source>
        <dbReference type="Proteomes" id="UP000694388"/>
    </source>
</evidence>
<comment type="similarity">
    <text evidence="2">Belongs to the EDC3 family.</text>
</comment>
<evidence type="ECO:0000259" key="8">
    <source>
        <dbReference type="PROSITE" id="PS51512"/>
    </source>
</evidence>
<dbReference type="InterPro" id="IPR025762">
    <property type="entry name" value="DFDF"/>
</dbReference>
<keyword evidence="10" id="KW-1185">Reference proteome</keyword>
<dbReference type="Pfam" id="PF03853">
    <property type="entry name" value="YjeF_N"/>
    <property type="match status" value="1"/>
</dbReference>
<dbReference type="GO" id="GO:0031087">
    <property type="term" value="P:deadenylation-independent decapping of nuclear-transcribed mRNA"/>
    <property type="evidence" value="ECO:0007669"/>
    <property type="project" value="InterPro"/>
</dbReference>
<dbReference type="PANTHER" id="PTHR13612">
    <property type="entry name" value="ENHANCER OF MRNA-DECAPPING PROTEIN 3"/>
    <property type="match status" value="1"/>
</dbReference>
<evidence type="ECO:0000259" key="7">
    <source>
        <dbReference type="PROSITE" id="PS51385"/>
    </source>
</evidence>
<feature type="compositionally biased region" description="Polar residues" evidence="6">
    <location>
        <begin position="166"/>
        <end position="184"/>
    </location>
</feature>
<evidence type="ECO:0000256" key="5">
    <source>
        <dbReference type="ARBA" id="ARBA00032192"/>
    </source>
</evidence>
<dbReference type="CDD" id="cd01737">
    <property type="entry name" value="LSm16_N"/>
    <property type="match status" value="1"/>
</dbReference>
<protein>
    <recommendedName>
        <fullName evidence="3">Enhancer of mRNA-decapping protein 3</fullName>
    </recommendedName>
    <alternativeName>
        <fullName evidence="5">YjeF domain-containing protein 1</fullName>
    </alternativeName>
</protein>
<feature type="domain" description="YjeF N-terminal" evidence="7">
    <location>
        <begin position="323"/>
        <end position="530"/>
    </location>
</feature>
<evidence type="ECO:0000256" key="6">
    <source>
        <dbReference type="SAM" id="MobiDB-lite"/>
    </source>
</evidence>
<dbReference type="GeneTree" id="ENSGT00390000016435"/>
<accession>A0A8C4N9M8</accession>
<feature type="region of interest" description="Disordered" evidence="6">
    <location>
        <begin position="204"/>
        <end position="228"/>
    </location>
</feature>
<dbReference type="SMART" id="SM01199">
    <property type="entry name" value="FDF"/>
    <property type="match status" value="1"/>
</dbReference>
<dbReference type="InterPro" id="IPR019050">
    <property type="entry name" value="FDF_dom"/>
</dbReference>
<reference evidence="9" key="1">
    <citation type="submission" date="2025-08" db="UniProtKB">
        <authorList>
            <consortium name="Ensembl"/>
        </authorList>
    </citation>
    <scope>IDENTIFICATION</scope>
</reference>
<reference evidence="9" key="2">
    <citation type="submission" date="2025-09" db="UniProtKB">
        <authorList>
            <consortium name="Ensembl"/>
        </authorList>
    </citation>
    <scope>IDENTIFICATION</scope>
</reference>
<name>A0A8C4N9M8_EPTBU</name>
<dbReference type="InterPro" id="IPR036652">
    <property type="entry name" value="YjeF_N_dom_sf"/>
</dbReference>
<organism evidence="9 10">
    <name type="scientific">Eptatretus burgeri</name>
    <name type="common">Inshore hagfish</name>
    <dbReference type="NCBI Taxonomy" id="7764"/>
    <lineage>
        <taxon>Eukaryota</taxon>
        <taxon>Metazoa</taxon>
        <taxon>Chordata</taxon>
        <taxon>Craniata</taxon>
        <taxon>Vertebrata</taxon>
        <taxon>Cyclostomata</taxon>
        <taxon>Myxini</taxon>
        <taxon>Myxiniformes</taxon>
        <taxon>Myxinidae</taxon>
        <taxon>Eptatretinae</taxon>
        <taxon>Eptatretus</taxon>
    </lineage>
</organism>
<dbReference type="PROSITE" id="PS51512">
    <property type="entry name" value="DFDF"/>
    <property type="match status" value="1"/>
</dbReference>
<dbReference type="Pfam" id="PF09532">
    <property type="entry name" value="FDF"/>
    <property type="match status" value="1"/>
</dbReference>
<dbReference type="Pfam" id="PF12701">
    <property type="entry name" value="LSM14"/>
    <property type="match status" value="1"/>
</dbReference>
<dbReference type="Gene3D" id="2.30.30.100">
    <property type="match status" value="1"/>
</dbReference>
<dbReference type="PANTHER" id="PTHR13612:SF0">
    <property type="entry name" value="ENHANCER OF MRNA-DECAPPING PROTEIN 3"/>
    <property type="match status" value="1"/>
</dbReference>
<dbReference type="GO" id="GO:0003729">
    <property type="term" value="F:mRNA binding"/>
    <property type="evidence" value="ECO:0007669"/>
    <property type="project" value="InterPro"/>
</dbReference>